<evidence type="ECO:0000313" key="2">
    <source>
        <dbReference type="EMBL" id="GBP85497.1"/>
    </source>
</evidence>
<comment type="caution">
    <text evidence="2">The sequence shown here is derived from an EMBL/GenBank/DDBJ whole genome shotgun (WGS) entry which is preliminary data.</text>
</comment>
<keyword evidence="3" id="KW-1185">Reference proteome</keyword>
<dbReference type="Proteomes" id="UP000299102">
    <property type="component" value="Unassembled WGS sequence"/>
</dbReference>
<protein>
    <submittedName>
        <fullName evidence="2">Uncharacterized protein</fullName>
    </submittedName>
</protein>
<reference evidence="2 3" key="1">
    <citation type="journal article" date="2019" name="Commun. Biol.">
        <title>The bagworm genome reveals a unique fibroin gene that provides high tensile strength.</title>
        <authorList>
            <person name="Kono N."/>
            <person name="Nakamura H."/>
            <person name="Ohtoshi R."/>
            <person name="Tomita M."/>
            <person name="Numata K."/>
            <person name="Arakawa K."/>
        </authorList>
    </citation>
    <scope>NUCLEOTIDE SEQUENCE [LARGE SCALE GENOMIC DNA]</scope>
</reference>
<organism evidence="2 3">
    <name type="scientific">Eumeta variegata</name>
    <name type="common">Bagworm moth</name>
    <name type="synonym">Eumeta japonica</name>
    <dbReference type="NCBI Taxonomy" id="151549"/>
    <lineage>
        <taxon>Eukaryota</taxon>
        <taxon>Metazoa</taxon>
        <taxon>Ecdysozoa</taxon>
        <taxon>Arthropoda</taxon>
        <taxon>Hexapoda</taxon>
        <taxon>Insecta</taxon>
        <taxon>Pterygota</taxon>
        <taxon>Neoptera</taxon>
        <taxon>Endopterygota</taxon>
        <taxon>Lepidoptera</taxon>
        <taxon>Glossata</taxon>
        <taxon>Ditrysia</taxon>
        <taxon>Tineoidea</taxon>
        <taxon>Psychidae</taxon>
        <taxon>Oiketicinae</taxon>
        <taxon>Eumeta</taxon>
    </lineage>
</organism>
<accession>A0A4C1ZFV4</accession>
<gene>
    <name evidence="2" type="ORF">EVAR_61754_1</name>
</gene>
<proteinExistence type="predicted"/>
<dbReference type="AlphaFoldDB" id="A0A4C1ZFV4"/>
<sequence length="97" mass="10521">MAGKGIERDPGIRLTSIDAIEKRLNTFYVHSDGTARINCTGNPLTKRAERRLLGQPVITAANGHLRIRRTPQCLAGALDRNRISNGGKNGLTDREGG</sequence>
<name>A0A4C1ZFV4_EUMVA</name>
<feature type="region of interest" description="Disordered" evidence="1">
    <location>
        <begin position="78"/>
        <end position="97"/>
    </location>
</feature>
<evidence type="ECO:0000256" key="1">
    <source>
        <dbReference type="SAM" id="MobiDB-lite"/>
    </source>
</evidence>
<dbReference type="EMBL" id="BGZK01001741">
    <property type="protein sequence ID" value="GBP85497.1"/>
    <property type="molecule type" value="Genomic_DNA"/>
</dbReference>
<evidence type="ECO:0000313" key="3">
    <source>
        <dbReference type="Proteomes" id="UP000299102"/>
    </source>
</evidence>